<dbReference type="EMBL" id="OIVN01006136">
    <property type="protein sequence ID" value="SPD25891.1"/>
    <property type="molecule type" value="Genomic_DNA"/>
</dbReference>
<dbReference type="PANTHER" id="PTHR47434:SF2">
    <property type="entry name" value="PROTEIN PTST HOMOLOG 3, CHLOROPLASTIC"/>
    <property type="match status" value="1"/>
</dbReference>
<dbReference type="CDD" id="cd02859">
    <property type="entry name" value="E_set_AMPKbeta_like_N"/>
    <property type="match status" value="1"/>
</dbReference>
<sequence length="632" mass="70179">MATLTHFPTFLSLPSRKLFLAPQQQQQLQQQQQNHKLDCHTQQHPPRKQFRISAISNTKSRSRSRKVKSNEELCNEIREFLTALGLPEDHVPSTKELSLHGRNDLANIVRRRGYKLIRELLANSTTSNIDGLDPKKNFDDNQDAVSDHGYILTGHDKKVDDVVVEHISSSPEVSIMGNYSGSPSSDLDLNSDDFRCLPVESSANLFSEENASYTLKDHDEKVNDMAENNSLSTEVSTMERSSSISSDVNTDDNSCMPVEFSVNSSLEEKASSNLQVEDEKVNKMVEDMTFSIEGKEHSSWSSNPDSGLSNFRSTLIESSAISSLEERPSYKLKDQDEAIKNIDPALSSGEDCCMPIESNSSLEEKVTKFLQNGDLDMIEDNAYGILNESVAEESKEFIQPQNLVGHPGEEHSENLLNEGSIAVTLNDSTLTSEHVAPAAQVTDPLRDDDLSSGALSTDKLGKDLDTESSKRVRQAEMNHLKSMLHQKELELSWLKELVEKEKLALSDLQTKAEAEISKAQKLISEKDAELHAAEGSLSGLEEDQLADFLQGLSKGDLGDLSPTQLSKVQIQYCGDGEIVEVSGSFNGWHHRINMDPQPSSRITDPNASRNSRLWSTVLWLYPGTYEVCTSTT</sequence>
<dbReference type="InterPro" id="IPR013783">
    <property type="entry name" value="Ig-like_fold"/>
</dbReference>
<keyword evidence="1" id="KW-0175">Coiled coil</keyword>
<feature type="region of interest" description="Disordered" evidence="2">
    <location>
        <begin position="230"/>
        <end position="252"/>
    </location>
</feature>
<feature type="region of interest" description="Disordered" evidence="2">
    <location>
        <begin position="26"/>
        <end position="47"/>
    </location>
</feature>
<feature type="region of interest" description="Disordered" evidence="2">
    <location>
        <begin position="436"/>
        <end position="468"/>
    </location>
</feature>
<feature type="coiled-coil region" evidence="1">
    <location>
        <begin position="505"/>
        <end position="543"/>
    </location>
</feature>
<reference evidence="3" key="1">
    <citation type="submission" date="2018-02" db="EMBL/GenBank/DDBJ databases">
        <authorList>
            <person name="Cohen D.B."/>
            <person name="Kent A.D."/>
        </authorList>
    </citation>
    <scope>NUCLEOTIDE SEQUENCE</scope>
</reference>
<protein>
    <recommendedName>
        <fullName evidence="4">AMP-activated protein kinase glycogen-binding domain-containing protein</fullName>
    </recommendedName>
</protein>
<dbReference type="Gene3D" id="2.60.40.10">
    <property type="entry name" value="Immunoglobulins"/>
    <property type="match status" value="1"/>
</dbReference>
<name>A0A2N9IPI0_FAGSY</name>
<organism evidence="3">
    <name type="scientific">Fagus sylvatica</name>
    <name type="common">Beechnut</name>
    <dbReference type="NCBI Taxonomy" id="28930"/>
    <lineage>
        <taxon>Eukaryota</taxon>
        <taxon>Viridiplantae</taxon>
        <taxon>Streptophyta</taxon>
        <taxon>Embryophyta</taxon>
        <taxon>Tracheophyta</taxon>
        <taxon>Spermatophyta</taxon>
        <taxon>Magnoliopsida</taxon>
        <taxon>eudicotyledons</taxon>
        <taxon>Gunneridae</taxon>
        <taxon>Pentapetalae</taxon>
        <taxon>rosids</taxon>
        <taxon>fabids</taxon>
        <taxon>Fagales</taxon>
        <taxon>Fagaceae</taxon>
        <taxon>Fagus</taxon>
    </lineage>
</organism>
<feature type="compositionally biased region" description="Basic and acidic residues" evidence="2">
    <location>
        <begin position="459"/>
        <end position="468"/>
    </location>
</feature>
<dbReference type="AlphaFoldDB" id="A0A2N9IPI0"/>
<proteinExistence type="predicted"/>
<gene>
    <name evidence="3" type="ORF">FSB_LOCUS53773</name>
</gene>
<dbReference type="PANTHER" id="PTHR47434">
    <property type="entry name" value="PROTEIN PTST HOMOLOG 3, CHLOROPLASTIC"/>
    <property type="match status" value="1"/>
</dbReference>
<evidence type="ECO:0000256" key="1">
    <source>
        <dbReference type="SAM" id="Coils"/>
    </source>
</evidence>
<evidence type="ECO:0000313" key="3">
    <source>
        <dbReference type="EMBL" id="SPD25891.1"/>
    </source>
</evidence>
<accession>A0A2N9IPI0</accession>
<evidence type="ECO:0000256" key="2">
    <source>
        <dbReference type="SAM" id="MobiDB-lite"/>
    </source>
</evidence>
<evidence type="ECO:0008006" key="4">
    <source>
        <dbReference type="Google" id="ProtNLM"/>
    </source>
</evidence>